<feature type="region of interest" description="Disordered" evidence="1">
    <location>
        <begin position="1"/>
        <end position="40"/>
    </location>
</feature>
<keyword evidence="2" id="KW-1185">Reference proteome</keyword>
<sequence>MANTMSNHNAPQPPRSLMKQHSWSPDMNREEAWLRKKKKRPSGDLFCRSKSVTNDDIEELKGCFELGFGFETESPDLNPRLSQTIPALDLYCAVHRQYSNHLSRTSSFASEHEVSNSNSTTTIVDKGDDRKTMKQKLKQWAKVVGFSVRHSSGKIK</sequence>
<dbReference type="PANTHER" id="PTHR31865">
    <property type="entry name" value="OSJNBA0071G03.3 PROTEIN"/>
    <property type="match status" value="1"/>
</dbReference>
<evidence type="ECO:0000256" key="1">
    <source>
        <dbReference type="SAM" id="MobiDB-lite"/>
    </source>
</evidence>
<evidence type="ECO:0000313" key="3">
    <source>
        <dbReference type="RefSeq" id="XP_010423920.1"/>
    </source>
</evidence>
<reference evidence="3" key="2">
    <citation type="submission" date="2025-08" db="UniProtKB">
        <authorList>
            <consortium name="RefSeq"/>
        </authorList>
    </citation>
    <scope>IDENTIFICATION</scope>
    <source>
        <tissue evidence="3">Leaf</tissue>
    </source>
</reference>
<dbReference type="RefSeq" id="XP_010423920.1">
    <property type="nucleotide sequence ID" value="XM_010425618.1"/>
</dbReference>
<reference evidence="2" key="1">
    <citation type="journal article" date="2014" name="Nat. Commun.">
        <title>The emerging biofuel crop Camelina sativa retains a highly undifferentiated hexaploid genome structure.</title>
        <authorList>
            <person name="Kagale S."/>
            <person name="Koh C."/>
            <person name="Nixon J."/>
            <person name="Bollina V."/>
            <person name="Clarke W.E."/>
            <person name="Tuteja R."/>
            <person name="Spillane C."/>
            <person name="Robinson S.J."/>
            <person name="Links M.G."/>
            <person name="Clarke C."/>
            <person name="Higgins E.E."/>
            <person name="Huebert T."/>
            <person name="Sharpe A.G."/>
            <person name="Parkin I.A."/>
        </authorList>
    </citation>
    <scope>NUCLEOTIDE SEQUENCE [LARGE SCALE GENOMIC DNA]</scope>
    <source>
        <strain evidence="2">cv. DH55</strain>
    </source>
</reference>
<dbReference type="Proteomes" id="UP000694864">
    <property type="component" value="Chromosome 1"/>
</dbReference>
<organism evidence="2 3">
    <name type="scientific">Camelina sativa</name>
    <name type="common">False flax</name>
    <name type="synonym">Myagrum sativum</name>
    <dbReference type="NCBI Taxonomy" id="90675"/>
    <lineage>
        <taxon>Eukaryota</taxon>
        <taxon>Viridiplantae</taxon>
        <taxon>Streptophyta</taxon>
        <taxon>Embryophyta</taxon>
        <taxon>Tracheophyta</taxon>
        <taxon>Spermatophyta</taxon>
        <taxon>Magnoliopsida</taxon>
        <taxon>eudicotyledons</taxon>
        <taxon>Gunneridae</taxon>
        <taxon>Pentapetalae</taxon>
        <taxon>rosids</taxon>
        <taxon>malvids</taxon>
        <taxon>Brassicales</taxon>
        <taxon>Brassicaceae</taxon>
        <taxon>Camelineae</taxon>
        <taxon>Camelina</taxon>
    </lineage>
</organism>
<proteinExistence type="predicted"/>
<gene>
    <name evidence="3" type="primary">LOC104708961</name>
</gene>
<name>A0ABM0TBY7_CAMSA</name>
<dbReference type="PANTHER" id="PTHR31865:SF26">
    <property type="entry name" value="PUTATIVE (DUF1685)-RELATED"/>
    <property type="match status" value="1"/>
</dbReference>
<accession>A0ABM0TBY7</accession>
<feature type="compositionally biased region" description="Polar residues" evidence="1">
    <location>
        <begin position="1"/>
        <end position="10"/>
    </location>
</feature>
<protein>
    <submittedName>
        <fullName evidence="3">Uncharacterized protein LOC104708961</fullName>
    </submittedName>
</protein>
<dbReference type="Pfam" id="PF07939">
    <property type="entry name" value="DUF1685"/>
    <property type="match status" value="1"/>
</dbReference>
<dbReference type="InterPro" id="IPR012881">
    <property type="entry name" value="DUF1685"/>
</dbReference>
<dbReference type="GeneID" id="104708961"/>
<evidence type="ECO:0000313" key="2">
    <source>
        <dbReference type="Proteomes" id="UP000694864"/>
    </source>
</evidence>